<accession>G7Q4Q1</accession>
<dbReference type="Pfam" id="PF20560">
    <property type="entry name" value="MotA_N"/>
    <property type="match status" value="1"/>
</dbReference>
<dbReference type="GO" id="GO:0097588">
    <property type="term" value="P:archaeal or bacterial-type flagellum-dependent cell motility"/>
    <property type="evidence" value="ECO:0007669"/>
    <property type="project" value="UniProtKB-KW"/>
</dbReference>
<dbReference type="STRING" id="694327.DFW101_1503"/>
<keyword evidence="1" id="KW-0283">Flagellar rotation</keyword>
<proteinExistence type="predicted"/>
<dbReference type="AlphaFoldDB" id="G7Q4Q1"/>
<dbReference type="Proteomes" id="UP000004662">
    <property type="component" value="Chromosome"/>
</dbReference>
<dbReference type="HOGENOM" id="CLU_2478346_0_0_7"/>
<protein>
    <recommendedName>
        <fullName evidence="2">Motility protein A N-terminal domain-containing protein</fullName>
    </recommendedName>
</protein>
<gene>
    <name evidence="3" type="ORF">DFW101_1503</name>
</gene>
<feature type="domain" description="Motility protein A N-terminal" evidence="2">
    <location>
        <begin position="5"/>
        <end position="44"/>
    </location>
</feature>
<reference evidence="4" key="1">
    <citation type="journal article" date="2015" name="Genome Announc.">
        <title>High-Quality Draft Genome Sequence of Desulfovibrio carbinoliphilus FW-101-2B, an Organic Acid-Oxidizing Sulfate-Reducing Bacterium Isolated from Uranium(VI)-Contaminated Groundwater.</title>
        <authorList>
            <person name="Ramsay B.D."/>
            <person name="Hwang C."/>
            <person name="Woo H.L."/>
            <person name="Carroll S.L."/>
            <person name="Lucas S."/>
            <person name="Han J."/>
            <person name="Lapidus A.L."/>
            <person name="Cheng J.F."/>
            <person name="Goodwin L.A."/>
            <person name="Pitluck S."/>
            <person name="Peters L."/>
            <person name="Chertkov O."/>
            <person name="Held B."/>
            <person name="Detter J.C."/>
            <person name="Han C.S."/>
            <person name="Tapia R."/>
            <person name="Land M.L."/>
            <person name="Hauser L.J."/>
            <person name="Kyrpides N.C."/>
            <person name="Ivanova N.N."/>
            <person name="Mikhailova N."/>
            <person name="Pagani I."/>
            <person name="Woyke T."/>
            <person name="Arkin A.P."/>
            <person name="Dehal P."/>
            <person name="Chivian D."/>
            <person name="Criddle C.S."/>
            <person name="Wu W."/>
            <person name="Chakraborty R."/>
            <person name="Hazen T.C."/>
            <person name="Fields M.W."/>
        </authorList>
    </citation>
    <scope>NUCLEOTIDE SEQUENCE [LARGE SCALE GENOMIC DNA]</scope>
    <source>
        <strain evidence="4">FW-101-2B</strain>
    </source>
</reference>
<keyword evidence="4" id="KW-1185">Reference proteome</keyword>
<name>G7Q4Q1_9BACT</name>
<evidence type="ECO:0000256" key="1">
    <source>
        <dbReference type="ARBA" id="ARBA00022779"/>
    </source>
</evidence>
<sequence>MIVLAGVFVVLASICLGYYLEGGIFSVLVQPAEWLIIFGAALGPCSSAPPAPRSRLSSQACRPPHHRGRRVEFYFHRPETQSGQVLY</sequence>
<dbReference type="EMBL" id="CM001368">
    <property type="protein sequence ID" value="EHJ47511.1"/>
    <property type="molecule type" value="Genomic_DNA"/>
</dbReference>
<evidence type="ECO:0000313" key="4">
    <source>
        <dbReference type="Proteomes" id="UP000004662"/>
    </source>
</evidence>
<dbReference type="RefSeq" id="WP_009180910.1">
    <property type="nucleotide sequence ID" value="NZ_CM001368.1"/>
</dbReference>
<dbReference type="InterPro" id="IPR046786">
    <property type="entry name" value="MotA_N"/>
</dbReference>
<organism evidence="3 4">
    <name type="scientific">Solidesulfovibrio carbinoliphilus subsp. oakridgensis</name>
    <dbReference type="NCBI Taxonomy" id="694327"/>
    <lineage>
        <taxon>Bacteria</taxon>
        <taxon>Pseudomonadati</taxon>
        <taxon>Thermodesulfobacteriota</taxon>
        <taxon>Desulfovibrionia</taxon>
        <taxon>Desulfovibrionales</taxon>
        <taxon>Desulfovibrionaceae</taxon>
        <taxon>Solidesulfovibrio</taxon>
    </lineage>
</organism>
<evidence type="ECO:0000313" key="3">
    <source>
        <dbReference type="EMBL" id="EHJ47511.1"/>
    </source>
</evidence>
<evidence type="ECO:0000259" key="2">
    <source>
        <dbReference type="Pfam" id="PF20560"/>
    </source>
</evidence>